<dbReference type="AlphaFoldDB" id="A0A0P7ZXH3"/>
<dbReference type="PATRIC" id="fig|1653334.4.peg.672"/>
<reference evidence="1 2" key="1">
    <citation type="submission" date="2015-09" db="EMBL/GenBank/DDBJ databases">
        <title>Identification and resolution of microdiversity through metagenomic sequencing of parallel consortia.</title>
        <authorList>
            <person name="Nelson W.C."/>
            <person name="Romine M.F."/>
            <person name="Lindemann S.R."/>
        </authorList>
    </citation>
    <scope>NUCLEOTIDE SEQUENCE [LARGE SCALE GENOMIC DNA]</scope>
    <source>
        <strain evidence="1">HL-109</strain>
    </source>
</reference>
<comment type="caution">
    <text evidence="1">The sequence shown here is derived from an EMBL/GenBank/DDBJ whole genome shotgun (WGS) entry which is preliminary data.</text>
</comment>
<proteinExistence type="predicted"/>
<accession>A0A0P7ZXH3</accession>
<evidence type="ECO:0000313" key="2">
    <source>
        <dbReference type="Proteomes" id="UP000050497"/>
    </source>
</evidence>
<gene>
    <name evidence="1" type="ORF">HLUCCO17_14615</name>
</gene>
<sequence>MKAPVLVDLRNIYRADDVAALGFSYTSVGR</sequence>
<dbReference type="Gene3D" id="3.40.50.720">
    <property type="entry name" value="NAD(P)-binding Rossmann-like Domain"/>
    <property type="match status" value="1"/>
</dbReference>
<protein>
    <submittedName>
        <fullName evidence="1">UDP-glucose dehydrogenase</fullName>
    </submittedName>
</protein>
<evidence type="ECO:0000313" key="1">
    <source>
        <dbReference type="EMBL" id="KPQ09549.1"/>
    </source>
</evidence>
<organism evidence="1 2">
    <name type="scientific">Saliniramus fredricksonii</name>
    <dbReference type="NCBI Taxonomy" id="1653334"/>
    <lineage>
        <taxon>Bacteria</taxon>
        <taxon>Pseudomonadati</taxon>
        <taxon>Pseudomonadota</taxon>
        <taxon>Alphaproteobacteria</taxon>
        <taxon>Hyphomicrobiales</taxon>
        <taxon>Salinarimonadaceae</taxon>
        <taxon>Saliniramus</taxon>
    </lineage>
</organism>
<dbReference type="Proteomes" id="UP000050497">
    <property type="component" value="Unassembled WGS sequence"/>
</dbReference>
<name>A0A0P7ZXH3_9HYPH</name>
<dbReference type="EMBL" id="LJSX01000026">
    <property type="protein sequence ID" value="KPQ09549.1"/>
    <property type="molecule type" value="Genomic_DNA"/>
</dbReference>